<evidence type="ECO:0000313" key="1">
    <source>
        <dbReference type="EMBL" id="KAJ9068215.1"/>
    </source>
</evidence>
<proteinExistence type="predicted"/>
<reference evidence="1" key="1">
    <citation type="submission" date="2022-04" db="EMBL/GenBank/DDBJ databases">
        <title>Genome of the entomopathogenic fungus Entomophthora muscae.</title>
        <authorList>
            <person name="Elya C."/>
            <person name="Lovett B.R."/>
            <person name="Lee E."/>
            <person name="Macias A.M."/>
            <person name="Hajek A.E."/>
            <person name="De Bivort B.L."/>
            <person name="Kasson M.T."/>
            <person name="De Fine Licht H.H."/>
            <person name="Stajich J.E."/>
        </authorList>
    </citation>
    <scope>NUCLEOTIDE SEQUENCE</scope>
    <source>
        <strain evidence="1">Berkeley</strain>
    </source>
</reference>
<comment type="caution">
    <text evidence="1">The sequence shown here is derived from an EMBL/GenBank/DDBJ whole genome shotgun (WGS) entry which is preliminary data.</text>
</comment>
<sequence length="173" mass="18982">MHPVVGLLQYIPYNLILNRIISGKWGPAVGTLLLVLPNVNFAPTNFAAPPPILETENCVASQCSEFYSEDLLVLSQAIYLGLLWLGLIVLLNPETASYYPVISVTVGFFEDGKIDSVVFDDHGLCFPTYTGVQSGEPVHACYNVVVYVVHDKSFDGRLYALEVNSEGSCFAFK</sequence>
<protein>
    <submittedName>
        <fullName evidence="1">Uncharacterized protein</fullName>
    </submittedName>
</protein>
<evidence type="ECO:0000313" key="2">
    <source>
        <dbReference type="Proteomes" id="UP001165960"/>
    </source>
</evidence>
<keyword evidence="2" id="KW-1185">Reference proteome</keyword>
<name>A0ACC2T0W0_9FUNG</name>
<dbReference type="Proteomes" id="UP001165960">
    <property type="component" value="Unassembled WGS sequence"/>
</dbReference>
<organism evidence="1 2">
    <name type="scientific">Entomophthora muscae</name>
    <dbReference type="NCBI Taxonomy" id="34485"/>
    <lineage>
        <taxon>Eukaryota</taxon>
        <taxon>Fungi</taxon>
        <taxon>Fungi incertae sedis</taxon>
        <taxon>Zoopagomycota</taxon>
        <taxon>Entomophthoromycotina</taxon>
        <taxon>Entomophthoromycetes</taxon>
        <taxon>Entomophthorales</taxon>
        <taxon>Entomophthoraceae</taxon>
        <taxon>Entomophthora</taxon>
    </lineage>
</organism>
<dbReference type="EMBL" id="QTSX02003768">
    <property type="protein sequence ID" value="KAJ9068215.1"/>
    <property type="molecule type" value="Genomic_DNA"/>
</dbReference>
<accession>A0ACC2T0W0</accession>
<gene>
    <name evidence="1" type="ORF">DSO57_1030936</name>
</gene>